<evidence type="ECO:0000313" key="4">
    <source>
        <dbReference type="Proteomes" id="UP000218765"/>
    </source>
</evidence>
<comment type="subcellular location">
    <subcellularLocation>
        <location evidence="1">Cytoplasm</location>
    </subcellularLocation>
</comment>
<dbReference type="SUPFAM" id="SSF55021">
    <property type="entry name" value="ACT-like"/>
    <property type="match status" value="2"/>
</dbReference>
<dbReference type="Proteomes" id="UP000218765">
    <property type="component" value="Chromosome"/>
</dbReference>
<keyword evidence="1" id="KW-0678">Repressor</keyword>
<dbReference type="InterPro" id="IPR050990">
    <property type="entry name" value="UPF0237/GcvR_regulator"/>
</dbReference>
<keyword evidence="1" id="KW-0963">Cytoplasm</keyword>
<keyword evidence="4" id="KW-1185">Reference proteome</keyword>
<feature type="domain" description="ACT" evidence="2">
    <location>
        <begin position="93"/>
        <end position="172"/>
    </location>
</feature>
<dbReference type="KEGG" id="ttc:FOKN1_1168"/>
<name>A0A1Z4VPN0_9GAMM</name>
<reference evidence="3 4" key="1">
    <citation type="submission" date="2017-05" db="EMBL/GenBank/DDBJ databases">
        <title>Thiocyanate degradation by Thiohalobacter thiocyanaticus FOKN1.</title>
        <authorList>
            <person name="Oshiki M."/>
            <person name="Fukushima T."/>
            <person name="Kawano S."/>
            <person name="Nakagawa J."/>
        </authorList>
    </citation>
    <scope>NUCLEOTIDE SEQUENCE [LARGE SCALE GENOMIC DNA]</scope>
    <source>
        <strain evidence="3 4">FOKN1</strain>
    </source>
</reference>
<dbReference type="PANTHER" id="PTHR34875">
    <property type="entry name" value="UPF0237 PROTEIN MJ1558"/>
    <property type="match status" value="1"/>
</dbReference>
<dbReference type="EMBL" id="AP018052">
    <property type="protein sequence ID" value="BAZ93567.1"/>
    <property type="molecule type" value="Genomic_DNA"/>
</dbReference>
<protein>
    <recommendedName>
        <fullName evidence="1">Glycine cleavage system transcriptional repressor</fullName>
    </recommendedName>
</protein>
<dbReference type="PIRSF" id="PIRSF028103">
    <property type="entry name" value="GcvR"/>
    <property type="match status" value="1"/>
</dbReference>
<dbReference type="CDD" id="cd04869">
    <property type="entry name" value="ACT_GcvR_2"/>
    <property type="match status" value="1"/>
</dbReference>
<feature type="domain" description="ACT" evidence="2">
    <location>
        <begin position="6"/>
        <end position="82"/>
    </location>
</feature>
<accession>A0A1Z4VPN0</accession>
<dbReference type="Gene3D" id="3.30.70.260">
    <property type="match status" value="2"/>
</dbReference>
<sequence length="176" mass="19377">MSTHLVISALGADQPGIVDELTRCIYDYGGSVADSRMTVLGGDFAVMLLVTGNWNSIAKLEDQLPQLGEKLGLTVSLRRTEERQYSRDTLPYVVEVVAMDNPGIVHNLAHFFSARNINIQDLNTSSYAAPHTGTPMFAVHMTVQIPAKQHISSLREEFMDFCDQLNLDAIIEPAKG</sequence>
<evidence type="ECO:0000256" key="1">
    <source>
        <dbReference type="PIRNR" id="PIRNR028103"/>
    </source>
</evidence>
<proteinExistence type="predicted"/>
<dbReference type="InterPro" id="IPR002912">
    <property type="entry name" value="ACT_dom"/>
</dbReference>
<evidence type="ECO:0000313" key="3">
    <source>
        <dbReference type="EMBL" id="BAZ93567.1"/>
    </source>
</evidence>
<keyword evidence="1" id="KW-0804">Transcription</keyword>
<dbReference type="OrthoDB" id="5814713at2"/>
<evidence type="ECO:0000259" key="2">
    <source>
        <dbReference type="PROSITE" id="PS51671"/>
    </source>
</evidence>
<organism evidence="3 4">
    <name type="scientific">Thiohalobacter thiocyanaticus</name>
    <dbReference type="NCBI Taxonomy" id="585455"/>
    <lineage>
        <taxon>Bacteria</taxon>
        <taxon>Pseudomonadati</taxon>
        <taxon>Pseudomonadota</taxon>
        <taxon>Gammaproteobacteria</taxon>
        <taxon>Thiohalobacterales</taxon>
        <taxon>Thiohalobacteraceae</taxon>
        <taxon>Thiohalobacter</taxon>
    </lineage>
</organism>
<dbReference type="Pfam" id="PF13740">
    <property type="entry name" value="ACT_6"/>
    <property type="match status" value="1"/>
</dbReference>
<dbReference type="RefSeq" id="WP_096365618.1">
    <property type="nucleotide sequence ID" value="NZ_AP018052.1"/>
</dbReference>
<dbReference type="InterPro" id="IPR016867">
    <property type="entry name" value="GcvR"/>
</dbReference>
<dbReference type="AlphaFoldDB" id="A0A1Z4VPN0"/>
<dbReference type="CDD" id="cd04893">
    <property type="entry name" value="ACT_GcvR_1"/>
    <property type="match status" value="1"/>
</dbReference>
<dbReference type="PANTHER" id="PTHR34875:SF5">
    <property type="entry name" value="GLYCINE CLEAVAGE SYSTEM TRANSCRIPTIONAL REPRESSOR"/>
    <property type="match status" value="1"/>
</dbReference>
<dbReference type="GO" id="GO:0006355">
    <property type="term" value="P:regulation of DNA-templated transcription"/>
    <property type="evidence" value="ECO:0007669"/>
    <property type="project" value="UniProtKB-UniRule"/>
</dbReference>
<gene>
    <name evidence="3" type="ORF">FOKN1_1168</name>
</gene>
<dbReference type="GO" id="GO:0005737">
    <property type="term" value="C:cytoplasm"/>
    <property type="evidence" value="ECO:0007669"/>
    <property type="project" value="UniProtKB-SubCell"/>
</dbReference>
<dbReference type="InterPro" id="IPR045865">
    <property type="entry name" value="ACT-like_dom_sf"/>
</dbReference>
<dbReference type="PROSITE" id="PS51671">
    <property type="entry name" value="ACT"/>
    <property type="match status" value="2"/>
</dbReference>